<dbReference type="EMBL" id="LAZR01000345">
    <property type="protein sequence ID" value="KKN73333.1"/>
    <property type="molecule type" value="Genomic_DNA"/>
</dbReference>
<gene>
    <name evidence="1" type="ORF">LCGC14_0401460</name>
</gene>
<dbReference type="AlphaFoldDB" id="A0A0F9W5Q0"/>
<name>A0A0F9W5Q0_9ZZZZ</name>
<sequence>MPDVELFRQSDGEIVGRVSFEWIDPAEFTIENIRVRVPRPLYRFAVVDNLANPNLHKPVGGVGVRGVGIYYEVLQQVMLDVAASLKGIDVRFPTKRKLPKRISEADSAPLLET</sequence>
<organism evidence="1">
    <name type="scientific">marine sediment metagenome</name>
    <dbReference type="NCBI Taxonomy" id="412755"/>
    <lineage>
        <taxon>unclassified sequences</taxon>
        <taxon>metagenomes</taxon>
        <taxon>ecological metagenomes</taxon>
    </lineage>
</organism>
<accession>A0A0F9W5Q0</accession>
<reference evidence="1" key="1">
    <citation type="journal article" date="2015" name="Nature">
        <title>Complex archaea that bridge the gap between prokaryotes and eukaryotes.</title>
        <authorList>
            <person name="Spang A."/>
            <person name="Saw J.H."/>
            <person name="Jorgensen S.L."/>
            <person name="Zaremba-Niedzwiedzka K."/>
            <person name="Martijn J."/>
            <person name="Lind A.E."/>
            <person name="van Eijk R."/>
            <person name="Schleper C."/>
            <person name="Guy L."/>
            <person name="Ettema T.J."/>
        </authorList>
    </citation>
    <scope>NUCLEOTIDE SEQUENCE</scope>
</reference>
<evidence type="ECO:0000313" key="1">
    <source>
        <dbReference type="EMBL" id="KKN73333.1"/>
    </source>
</evidence>
<proteinExistence type="predicted"/>
<comment type="caution">
    <text evidence="1">The sequence shown here is derived from an EMBL/GenBank/DDBJ whole genome shotgun (WGS) entry which is preliminary data.</text>
</comment>
<protein>
    <submittedName>
        <fullName evidence="1">Uncharacterized protein</fullName>
    </submittedName>
</protein>